<protein>
    <submittedName>
        <fullName evidence="1">7768_t:CDS:1</fullName>
    </submittedName>
</protein>
<comment type="caution">
    <text evidence="1">The sequence shown here is derived from an EMBL/GenBank/DDBJ whole genome shotgun (WGS) entry which is preliminary data.</text>
</comment>
<gene>
    <name evidence="1" type="ORF">ACOLOM_LOCUS2375</name>
</gene>
<sequence>MDVIKSDPIDLSNHAGIRVPWKIMTKYYTANVEFWVDETVHKGQLDSEVINGYEGEENGIGNVVDAILFVFRKDEPSTFDDIQAYLTFIQKYKPSITLAVGTGKDIQRDTAELANEDDDPFEDWCLDNGFEYVDLDAKGRDDEFAERVGIERILEALQSHMWEEMTRVSETSKDGDAHQESTPEFKDHNSAPFDDNDAEFFGDALPSREEIESMHHHIFGDFDDEDGLDKVLARLNDLRGPYKTHRYLDAQSAARPSLM</sequence>
<evidence type="ECO:0000313" key="2">
    <source>
        <dbReference type="Proteomes" id="UP000789525"/>
    </source>
</evidence>
<keyword evidence="2" id="KW-1185">Reference proteome</keyword>
<reference evidence="1" key="1">
    <citation type="submission" date="2021-06" db="EMBL/GenBank/DDBJ databases">
        <authorList>
            <person name="Kallberg Y."/>
            <person name="Tangrot J."/>
            <person name="Rosling A."/>
        </authorList>
    </citation>
    <scope>NUCLEOTIDE SEQUENCE</scope>
    <source>
        <strain evidence="1">CL356</strain>
    </source>
</reference>
<proteinExistence type="predicted"/>
<dbReference type="EMBL" id="CAJVPT010003042">
    <property type="protein sequence ID" value="CAG8490883.1"/>
    <property type="molecule type" value="Genomic_DNA"/>
</dbReference>
<accession>A0ACA9KUD0</accession>
<name>A0ACA9KUD0_9GLOM</name>
<organism evidence="1 2">
    <name type="scientific">Acaulospora colombiana</name>
    <dbReference type="NCBI Taxonomy" id="27376"/>
    <lineage>
        <taxon>Eukaryota</taxon>
        <taxon>Fungi</taxon>
        <taxon>Fungi incertae sedis</taxon>
        <taxon>Mucoromycota</taxon>
        <taxon>Glomeromycotina</taxon>
        <taxon>Glomeromycetes</taxon>
        <taxon>Diversisporales</taxon>
        <taxon>Acaulosporaceae</taxon>
        <taxon>Acaulospora</taxon>
    </lineage>
</organism>
<evidence type="ECO:0000313" key="1">
    <source>
        <dbReference type="EMBL" id="CAG8490883.1"/>
    </source>
</evidence>
<dbReference type="Proteomes" id="UP000789525">
    <property type="component" value="Unassembled WGS sequence"/>
</dbReference>